<evidence type="ECO:0000313" key="2">
    <source>
        <dbReference type="Proteomes" id="UP001143543"/>
    </source>
</evidence>
<accession>A0ABQ5MGN0</accession>
<gene>
    <name evidence="1" type="ORF">Y10_04400</name>
</gene>
<evidence type="ECO:0000313" key="1">
    <source>
        <dbReference type="EMBL" id="GLB48072.1"/>
    </source>
</evidence>
<dbReference type="Proteomes" id="UP001143543">
    <property type="component" value="Unassembled WGS sequence"/>
</dbReference>
<reference evidence="1" key="1">
    <citation type="submission" date="2022-07" db="EMBL/GenBank/DDBJ databases">
        <title>Taxonomy of Novel Oxalotrophic and Methylotrophic Bacteria.</title>
        <authorList>
            <person name="Sahin N."/>
            <person name="Tani A."/>
        </authorList>
    </citation>
    <scope>NUCLEOTIDE SEQUENCE</scope>
    <source>
        <strain evidence="1">Y10</strain>
    </source>
</reference>
<keyword evidence="2" id="KW-1185">Reference proteome</keyword>
<dbReference type="RefSeq" id="WP_281763730.1">
    <property type="nucleotide sequence ID" value="NZ_BRVO01000001.1"/>
</dbReference>
<proteinExistence type="predicted"/>
<dbReference type="EMBL" id="BRVO01000001">
    <property type="protein sequence ID" value="GLB48072.1"/>
    <property type="molecule type" value="Genomic_DNA"/>
</dbReference>
<protein>
    <submittedName>
        <fullName evidence="1">Uncharacterized protein</fullName>
    </submittedName>
</protein>
<sequence length="311" mass="36026">MKLNISTYFKLNCRQPELEFIDIDLNKDNLLFVDPRLIEMGNDIYSKKMQRNIEVFWAEIIKAVKRNDKRAISSTLDGLKEPKETRLGYASNTCDGNSIARKLKKKLIGAIMKNKAVQSGQLSQFCDFEFFIDDVSSDRISDMVTKIVKDVLVEFTQHQCQIHKIPMKLFVQDDFLDITKGNVSWIKEMNVELPFDEYGEPIIFVPKNIVRLQGAAGQNLRCLYRFAIREFVQNDKEMLEDVSPTGKDGKILLRDVKVKHPISKESLTAWYNKYGKLIVDFKTDVLSERIHPLSDEQIMNVIYEEDIRNAS</sequence>
<name>A0ABQ5MGN0_9FLAO</name>
<organism evidence="1 2">
    <name type="scientific">Neptunitalea lumnitzerae</name>
    <dbReference type="NCBI Taxonomy" id="2965509"/>
    <lineage>
        <taxon>Bacteria</taxon>
        <taxon>Pseudomonadati</taxon>
        <taxon>Bacteroidota</taxon>
        <taxon>Flavobacteriia</taxon>
        <taxon>Flavobacteriales</taxon>
        <taxon>Flavobacteriaceae</taxon>
        <taxon>Neptunitalea</taxon>
    </lineage>
</organism>
<comment type="caution">
    <text evidence="1">The sequence shown here is derived from an EMBL/GenBank/DDBJ whole genome shotgun (WGS) entry which is preliminary data.</text>
</comment>